<evidence type="ECO:0000256" key="7">
    <source>
        <dbReference type="ARBA" id="ARBA00023136"/>
    </source>
</evidence>
<feature type="transmembrane region" description="Helical" evidence="8">
    <location>
        <begin position="231"/>
        <end position="251"/>
    </location>
</feature>
<dbReference type="GO" id="GO:0006506">
    <property type="term" value="P:GPI anchor biosynthetic process"/>
    <property type="evidence" value="ECO:0007669"/>
    <property type="project" value="UniProtKB-KW"/>
</dbReference>
<keyword evidence="11" id="KW-1185">Reference proteome</keyword>
<dbReference type="PANTHER" id="PTHR12892:SF11">
    <property type="entry name" value="POST-GPI ATTACHMENT TO PROTEINS FACTOR 2"/>
    <property type="match status" value="1"/>
</dbReference>
<dbReference type="EnsemblMetazoa" id="XM_029487528.1">
    <property type="protein sequence ID" value="XP_029343388.1"/>
    <property type="gene ID" value="LOC100161800"/>
</dbReference>
<keyword evidence="4 8" id="KW-0812">Transmembrane</keyword>
<keyword evidence="6" id="KW-0333">Golgi apparatus</keyword>
<dbReference type="InterPro" id="IPR019402">
    <property type="entry name" value="CWH43_N"/>
</dbReference>
<evidence type="ECO:0000256" key="6">
    <source>
        <dbReference type="ARBA" id="ARBA00023034"/>
    </source>
</evidence>
<feature type="transmembrane region" description="Helical" evidence="8">
    <location>
        <begin position="124"/>
        <end position="145"/>
    </location>
</feature>
<evidence type="ECO:0000256" key="5">
    <source>
        <dbReference type="ARBA" id="ARBA00022989"/>
    </source>
</evidence>
<dbReference type="EnsemblMetazoa" id="XM_008187394.3">
    <property type="protein sequence ID" value="XP_008185616.1"/>
    <property type="gene ID" value="LOC100161800"/>
</dbReference>
<sequence>MLISTIKLRVVRNQSILNSQIKKKTWRWRKIASGMNDLRRISSMIQNYSVSCPEKPDKRYLFQIKVYWLSIITLLSVLVTFVFCVLWTILFKLEDATSTHCGYRVKNYLPTISTAVGNYPVQRFIWTLVIIAHSPIRLIVVAIYYQYYNSIIKPSLHWCVVLLRFLTTVEVCSLVVLSIFTSSDYYSIHEKSFVTFICASELNMLISSILLKKGRITKTVMTKLEIRSLKYKICFTVFNMTSFAIAGYCFLRHNAYCESGVYTFFALFEYLVVLSNMTFHLTAVWDLAGVSLVVDDNLNLTYR</sequence>
<dbReference type="PANTHER" id="PTHR12892">
    <property type="entry name" value="FGF RECEPTOR ACTIVATING PROTEIN 1"/>
    <property type="match status" value="1"/>
</dbReference>
<keyword evidence="7 8" id="KW-0472">Membrane</keyword>
<evidence type="ECO:0000256" key="2">
    <source>
        <dbReference type="ARBA" id="ARBA00007414"/>
    </source>
</evidence>
<comment type="similarity">
    <text evidence="2">Belongs to the PGAP2 family.</text>
</comment>
<dbReference type="RefSeq" id="XP_008185616.1">
    <property type="nucleotide sequence ID" value="XM_008187394.2"/>
</dbReference>
<reference evidence="10" key="2">
    <citation type="submission" date="2022-06" db="UniProtKB">
        <authorList>
            <consortium name="EnsemblMetazoa"/>
        </authorList>
    </citation>
    <scope>IDENTIFICATION</scope>
</reference>
<evidence type="ECO:0000256" key="8">
    <source>
        <dbReference type="SAM" id="Phobius"/>
    </source>
</evidence>
<evidence type="ECO:0000259" key="9">
    <source>
        <dbReference type="Pfam" id="PF10277"/>
    </source>
</evidence>
<feature type="transmembrane region" description="Helical" evidence="8">
    <location>
        <begin position="66"/>
        <end position="90"/>
    </location>
</feature>
<organism evidence="10 11">
    <name type="scientific">Acyrthosiphon pisum</name>
    <name type="common">Pea aphid</name>
    <dbReference type="NCBI Taxonomy" id="7029"/>
    <lineage>
        <taxon>Eukaryota</taxon>
        <taxon>Metazoa</taxon>
        <taxon>Ecdysozoa</taxon>
        <taxon>Arthropoda</taxon>
        <taxon>Hexapoda</taxon>
        <taxon>Insecta</taxon>
        <taxon>Pterygota</taxon>
        <taxon>Neoptera</taxon>
        <taxon>Paraneoptera</taxon>
        <taxon>Hemiptera</taxon>
        <taxon>Sternorrhyncha</taxon>
        <taxon>Aphidomorpha</taxon>
        <taxon>Aphidoidea</taxon>
        <taxon>Aphididae</taxon>
        <taxon>Macrosiphini</taxon>
        <taxon>Acyrthosiphon</taxon>
    </lineage>
</organism>
<accession>A0A8R2FAQ5</accession>
<name>A0A8R2FAQ5_ACYPI</name>
<comment type="subcellular location">
    <subcellularLocation>
        <location evidence="1">Golgi apparatus membrane</location>
        <topology evidence="1">Multi-pass membrane protein</topology>
    </subcellularLocation>
</comment>
<evidence type="ECO:0000256" key="1">
    <source>
        <dbReference type="ARBA" id="ARBA00004653"/>
    </source>
</evidence>
<dbReference type="EnsemblMetazoa" id="XM_008187393.3">
    <property type="protein sequence ID" value="XP_008185615.1"/>
    <property type="gene ID" value="LOC100161800"/>
</dbReference>
<dbReference type="AlphaFoldDB" id="A0A8R2FAQ5"/>
<dbReference type="Proteomes" id="UP000007819">
    <property type="component" value="Chromosome A1"/>
</dbReference>
<proteinExistence type="inferred from homology"/>
<dbReference type="InterPro" id="IPR039545">
    <property type="entry name" value="PGAP2"/>
</dbReference>
<dbReference type="Pfam" id="PF10277">
    <property type="entry name" value="Frag1"/>
    <property type="match status" value="1"/>
</dbReference>
<reference evidence="11" key="1">
    <citation type="submission" date="2010-06" db="EMBL/GenBank/DDBJ databases">
        <authorList>
            <person name="Jiang H."/>
            <person name="Abraham K."/>
            <person name="Ali S."/>
            <person name="Alsbrooks S.L."/>
            <person name="Anim B.N."/>
            <person name="Anosike U.S."/>
            <person name="Attaway T."/>
            <person name="Bandaranaike D.P."/>
            <person name="Battles P.K."/>
            <person name="Bell S.N."/>
            <person name="Bell A.V."/>
            <person name="Beltran B."/>
            <person name="Bickham C."/>
            <person name="Bustamante Y."/>
            <person name="Caleb T."/>
            <person name="Canada A."/>
            <person name="Cardenas V."/>
            <person name="Carter K."/>
            <person name="Chacko J."/>
            <person name="Chandrabose M.N."/>
            <person name="Chavez D."/>
            <person name="Chavez A."/>
            <person name="Chen L."/>
            <person name="Chu H.-S."/>
            <person name="Claassen K.J."/>
            <person name="Cockrell R."/>
            <person name="Collins M."/>
            <person name="Cooper J.A."/>
            <person name="Cree A."/>
            <person name="Curry S.M."/>
            <person name="Da Y."/>
            <person name="Dao M.D."/>
            <person name="Das B."/>
            <person name="Davila M.-L."/>
            <person name="Davy-Carroll L."/>
            <person name="Denson S."/>
            <person name="Dinh H."/>
            <person name="Ebong V.E."/>
            <person name="Edwards J.R."/>
            <person name="Egan A."/>
            <person name="El-Daye J."/>
            <person name="Escobedo L."/>
            <person name="Fernandez S."/>
            <person name="Fernando P.R."/>
            <person name="Flagg N."/>
            <person name="Forbes L.D."/>
            <person name="Fowler R.G."/>
            <person name="Fu Q."/>
            <person name="Gabisi R.A."/>
            <person name="Ganer J."/>
            <person name="Garbino Pronczuk A."/>
            <person name="Garcia R.M."/>
            <person name="Garner T."/>
            <person name="Garrett T.E."/>
            <person name="Gonzalez D.A."/>
            <person name="Hamid H."/>
            <person name="Hawkins E.S."/>
            <person name="Hirani K."/>
            <person name="Hogues M.E."/>
            <person name="Hollins B."/>
            <person name="Hsiao C.-H."/>
            <person name="Jabil R."/>
            <person name="James M.L."/>
            <person name="Jhangiani S.N."/>
            <person name="Johnson B."/>
            <person name="Johnson Q."/>
            <person name="Joshi V."/>
            <person name="Kalu J.B."/>
            <person name="Kam C."/>
            <person name="Kashfia A."/>
            <person name="Keebler J."/>
            <person name="Kisamo H."/>
            <person name="Kovar C.L."/>
            <person name="Lago L.A."/>
            <person name="Lai C.-Y."/>
            <person name="Laidlaw J."/>
            <person name="Lara F."/>
            <person name="Le T.-K."/>
            <person name="Lee S.L."/>
            <person name="Legall F.H."/>
            <person name="Lemon S.J."/>
            <person name="Lewis L.R."/>
            <person name="Li B."/>
            <person name="Liu Y."/>
            <person name="Liu Y.-S."/>
            <person name="Lopez J."/>
            <person name="Lozado R.J."/>
            <person name="Lu J."/>
            <person name="Madu R.C."/>
            <person name="Maheshwari M."/>
            <person name="Maheshwari R."/>
            <person name="Malloy K."/>
            <person name="Martinez E."/>
            <person name="Mathew T."/>
            <person name="Mercado I.C."/>
            <person name="Mercado C."/>
            <person name="Meyer B."/>
            <person name="Montgomery K."/>
            <person name="Morgan M.B."/>
            <person name="Munidasa M."/>
            <person name="Nazareth L.V."/>
            <person name="Nelson J."/>
            <person name="Ng B.M."/>
            <person name="Nguyen N.B."/>
            <person name="Nguyen P.Q."/>
            <person name="Nguyen T."/>
            <person name="Obregon M."/>
            <person name="Okwuonu G.O."/>
            <person name="Onwere C.G."/>
            <person name="Orozco G."/>
            <person name="Parra A."/>
            <person name="Patel S."/>
            <person name="Patil S."/>
            <person name="Perez A."/>
            <person name="Perez Y."/>
            <person name="Pham C."/>
            <person name="Primus E.L."/>
            <person name="Pu L.-L."/>
            <person name="Puazo M."/>
            <person name="Qin X."/>
            <person name="Quiroz J.B."/>
            <person name="Reese J."/>
            <person name="Richards S."/>
            <person name="Rives C.M."/>
            <person name="Robberts R."/>
            <person name="Ruiz S.J."/>
            <person name="Ruiz M.J."/>
            <person name="Santibanez J."/>
            <person name="Schneider B.W."/>
            <person name="Sisson I."/>
            <person name="Smith M."/>
            <person name="Sodergren E."/>
            <person name="Song X.-Z."/>
            <person name="Song B.B."/>
            <person name="Summersgill H."/>
            <person name="Thelus R."/>
            <person name="Thornton R.D."/>
            <person name="Trejos Z.Y."/>
            <person name="Usmani K."/>
            <person name="Vattathil S."/>
            <person name="Villasana D."/>
            <person name="Walker D.L."/>
            <person name="Wang S."/>
            <person name="Wang K."/>
            <person name="White C.S."/>
            <person name="Williams A.C."/>
            <person name="Williamson J."/>
            <person name="Wilson K."/>
            <person name="Woghiren I.O."/>
            <person name="Woodworth J.R."/>
            <person name="Worley K.C."/>
            <person name="Wright R.A."/>
            <person name="Wu W."/>
            <person name="Young L."/>
            <person name="Zhang L."/>
            <person name="Zhang J."/>
            <person name="Zhu Y."/>
            <person name="Muzny D.M."/>
            <person name="Weinstock G."/>
            <person name="Gibbs R.A."/>
        </authorList>
    </citation>
    <scope>NUCLEOTIDE SEQUENCE [LARGE SCALE GENOMIC DNA]</scope>
    <source>
        <strain evidence="11">LSR1</strain>
    </source>
</reference>
<dbReference type="GO" id="GO:0005789">
    <property type="term" value="C:endoplasmic reticulum membrane"/>
    <property type="evidence" value="ECO:0007669"/>
    <property type="project" value="TreeGrafter"/>
</dbReference>
<dbReference type="GeneID" id="100161800"/>
<dbReference type="RefSeq" id="XP_008185615.1">
    <property type="nucleotide sequence ID" value="XM_008187393.2"/>
</dbReference>
<evidence type="ECO:0000313" key="11">
    <source>
        <dbReference type="Proteomes" id="UP000007819"/>
    </source>
</evidence>
<feature type="transmembrane region" description="Helical" evidence="8">
    <location>
        <begin position="192"/>
        <end position="211"/>
    </location>
</feature>
<evidence type="ECO:0000256" key="4">
    <source>
        <dbReference type="ARBA" id="ARBA00022692"/>
    </source>
</evidence>
<dbReference type="CTD" id="27315"/>
<dbReference type="RefSeq" id="XP_008185618.1">
    <property type="nucleotide sequence ID" value="XM_008187396.2"/>
</dbReference>
<keyword evidence="5 8" id="KW-1133">Transmembrane helix</keyword>
<feature type="domain" description="CWH43-like N-terminal" evidence="9">
    <location>
        <begin position="66"/>
        <end position="288"/>
    </location>
</feature>
<feature type="transmembrane region" description="Helical" evidence="8">
    <location>
        <begin position="271"/>
        <end position="294"/>
    </location>
</feature>
<feature type="transmembrane region" description="Helical" evidence="8">
    <location>
        <begin position="157"/>
        <end position="180"/>
    </location>
</feature>
<dbReference type="RefSeq" id="XP_008185617.1">
    <property type="nucleotide sequence ID" value="XM_008187395.2"/>
</dbReference>
<dbReference type="EnsemblMetazoa" id="XM_008187395.3">
    <property type="protein sequence ID" value="XP_008185617.1"/>
    <property type="gene ID" value="LOC100161800"/>
</dbReference>
<dbReference type="EnsemblMetazoa" id="XM_008187396.3">
    <property type="protein sequence ID" value="XP_008185618.1"/>
    <property type="gene ID" value="LOC100161800"/>
</dbReference>
<keyword evidence="3" id="KW-0337">GPI-anchor biosynthesis</keyword>
<protein>
    <recommendedName>
        <fullName evidence="9">CWH43-like N-terminal domain-containing protein</fullName>
    </recommendedName>
</protein>
<dbReference type="GO" id="GO:0000139">
    <property type="term" value="C:Golgi membrane"/>
    <property type="evidence" value="ECO:0007669"/>
    <property type="project" value="UniProtKB-SubCell"/>
</dbReference>
<evidence type="ECO:0000313" key="10">
    <source>
        <dbReference type="EnsemblMetazoa" id="XP_008185618.1"/>
    </source>
</evidence>
<evidence type="ECO:0000256" key="3">
    <source>
        <dbReference type="ARBA" id="ARBA00022502"/>
    </source>
</evidence>
<dbReference type="OrthoDB" id="68581at2759"/>